<sequence length="120" mass="13093">MSWPRARLAASVVQRIGTARLCGEQRARETTSYTTCLLQTYTFGHAPEIVTRLAACGPSAAQPAATPKAAFSHLSHHHSLFSPHPTPDSDDDYGWTVPARLRLRLSSAAASIRICYSKSR</sequence>
<dbReference type="Proteomes" id="UP000799537">
    <property type="component" value="Unassembled WGS sequence"/>
</dbReference>
<keyword evidence="2" id="KW-1185">Reference proteome</keyword>
<dbReference type="GeneID" id="54565642"/>
<dbReference type="AlphaFoldDB" id="A0A6A6CPH1"/>
<name>A0A6A6CPH1_ZASCE</name>
<protein>
    <submittedName>
        <fullName evidence="1">Uncharacterized protein</fullName>
    </submittedName>
</protein>
<accession>A0A6A6CPH1</accession>
<evidence type="ECO:0000313" key="2">
    <source>
        <dbReference type="Proteomes" id="UP000799537"/>
    </source>
</evidence>
<proteinExistence type="predicted"/>
<evidence type="ECO:0000313" key="1">
    <source>
        <dbReference type="EMBL" id="KAF2168128.1"/>
    </source>
</evidence>
<organism evidence="1 2">
    <name type="scientific">Zasmidium cellare ATCC 36951</name>
    <dbReference type="NCBI Taxonomy" id="1080233"/>
    <lineage>
        <taxon>Eukaryota</taxon>
        <taxon>Fungi</taxon>
        <taxon>Dikarya</taxon>
        <taxon>Ascomycota</taxon>
        <taxon>Pezizomycotina</taxon>
        <taxon>Dothideomycetes</taxon>
        <taxon>Dothideomycetidae</taxon>
        <taxon>Mycosphaerellales</taxon>
        <taxon>Mycosphaerellaceae</taxon>
        <taxon>Zasmidium</taxon>
    </lineage>
</organism>
<gene>
    <name evidence="1" type="ORF">M409DRAFT_53442</name>
</gene>
<dbReference type="RefSeq" id="XP_033669017.1">
    <property type="nucleotide sequence ID" value="XM_033812370.1"/>
</dbReference>
<dbReference type="EMBL" id="ML993591">
    <property type="protein sequence ID" value="KAF2168128.1"/>
    <property type="molecule type" value="Genomic_DNA"/>
</dbReference>
<reference evidence="1" key="1">
    <citation type="journal article" date="2020" name="Stud. Mycol.">
        <title>101 Dothideomycetes genomes: a test case for predicting lifestyles and emergence of pathogens.</title>
        <authorList>
            <person name="Haridas S."/>
            <person name="Albert R."/>
            <person name="Binder M."/>
            <person name="Bloem J."/>
            <person name="Labutti K."/>
            <person name="Salamov A."/>
            <person name="Andreopoulos B."/>
            <person name="Baker S."/>
            <person name="Barry K."/>
            <person name="Bills G."/>
            <person name="Bluhm B."/>
            <person name="Cannon C."/>
            <person name="Castanera R."/>
            <person name="Culley D."/>
            <person name="Daum C."/>
            <person name="Ezra D."/>
            <person name="Gonzalez J."/>
            <person name="Henrissat B."/>
            <person name="Kuo A."/>
            <person name="Liang C."/>
            <person name="Lipzen A."/>
            <person name="Lutzoni F."/>
            <person name="Magnuson J."/>
            <person name="Mondo S."/>
            <person name="Nolan M."/>
            <person name="Ohm R."/>
            <person name="Pangilinan J."/>
            <person name="Park H.-J."/>
            <person name="Ramirez L."/>
            <person name="Alfaro M."/>
            <person name="Sun H."/>
            <person name="Tritt A."/>
            <person name="Yoshinaga Y."/>
            <person name="Zwiers L.-H."/>
            <person name="Turgeon B."/>
            <person name="Goodwin S."/>
            <person name="Spatafora J."/>
            <person name="Crous P."/>
            <person name="Grigoriev I."/>
        </authorList>
    </citation>
    <scope>NUCLEOTIDE SEQUENCE</scope>
    <source>
        <strain evidence="1">ATCC 36951</strain>
    </source>
</reference>